<reference evidence="1" key="3">
    <citation type="submission" date="2023-05" db="EMBL/GenBank/DDBJ databases">
        <authorList>
            <person name="Smith C.H."/>
        </authorList>
    </citation>
    <scope>NUCLEOTIDE SEQUENCE</scope>
    <source>
        <strain evidence="1">CHS0354</strain>
        <tissue evidence="1">Mantle</tissue>
    </source>
</reference>
<name>A0AAE0RS04_9BIVA</name>
<reference evidence="1" key="1">
    <citation type="journal article" date="2021" name="Genome Biol. Evol.">
        <title>A High-Quality Reference Genome for a Parasitic Bivalve with Doubly Uniparental Inheritance (Bivalvia: Unionida).</title>
        <authorList>
            <person name="Smith C.H."/>
        </authorList>
    </citation>
    <scope>NUCLEOTIDE SEQUENCE</scope>
    <source>
        <strain evidence="1">CHS0354</strain>
    </source>
</reference>
<keyword evidence="2" id="KW-1185">Reference proteome</keyword>
<dbReference type="Proteomes" id="UP001195483">
    <property type="component" value="Unassembled WGS sequence"/>
</dbReference>
<evidence type="ECO:0000313" key="2">
    <source>
        <dbReference type="Proteomes" id="UP001195483"/>
    </source>
</evidence>
<comment type="caution">
    <text evidence="1">The sequence shown here is derived from an EMBL/GenBank/DDBJ whole genome shotgun (WGS) entry which is preliminary data.</text>
</comment>
<organism evidence="1 2">
    <name type="scientific">Potamilus streckersoni</name>
    <dbReference type="NCBI Taxonomy" id="2493646"/>
    <lineage>
        <taxon>Eukaryota</taxon>
        <taxon>Metazoa</taxon>
        <taxon>Spiralia</taxon>
        <taxon>Lophotrochozoa</taxon>
        <taxon>Mollusca</taxon>
        <taxon>Bivalvia</taxon>
        <taxon>Autobranchia</taxon>
        <taxon>Heteroconchia</taxon>
        <taxon>Palaeoheterodonta</taxon>
        <taxon>Unionida</taxon>
        <taxon>Unionoidea</taxon>
        <taxon>Unionidae</taxon>
        <taxon>Ambleminae</taxon>
        <taxon>Lampsilini</taxon>
        <taxon>Potamilus</taxon>
    </lineage>
</organism>
<accession>A0AAE0RS04</accession>
<reference evidence="1" key="2">
    <citation type="journal article" date="2021" name="Genome Biol. Evol.">
        <title>Developing a high-quality reference genome for a parasitic bivalve with doubly uniparental inheritance (Bivalvia: Unionida).</title>
        <authorList>
            <person name="Smith C.H."/>
        </authorList>
    </citation>
    <scope>NUCLEOTIDE SEQUENCE</scope>
    <source>
        <strain evidence="1">CHS0354</strain>
        <tissue evidence="1">Mantle</tissue>
    </source>
</reference>
<proteinExistence type="predicted"/>
<dbReference type="EMBL" id="JAEAOA010002189">
    <property type="protein sequence ID" value="KAK3578435.1"/>
    <property type="molecule type" value="Genomic_DNA"/>
</dbReference>
<dbReference type="AlphaFoldDB" id="A0AAE0RS04"/>
<sequence>MNNIRVMQIVELNDKIEDIILSETIMETTRFQLPRVQKTEELYPPPPPRPPSQLTAENMLPLSDASEVLTVKKRRIQRRW</sequence>
<gene>
    <name evidence="1" type="ORF">CHS0354_037404</name>
</gene>
<protein>
    <submittedName>
        <fullName evidence="1">Uncharacterized protein</fullName>
    </submittedName>
</protein>
<evidence type="ECO:0000313" key="1">
    <source>
        <dbReference type="EMBL" id="KAK3578435.1"/>
    </source>
</evidence>